<dbReference type="EMBL" id="SHKW01000001">
    <property type="protein sequence ID" value="RZU39220.1"/>
    <property type="molecule type" value="Genomic_DNA"/>
</dbReference>
<comment type="caution">
    <text evidence="4">The sequence shown here is derived from an EMBL/GenBank/DDBJ whole genome shotgun (WGS) entry which is preliminary data.</text>
</comment>
<keyword evidence="2" id="KW-0812">Transmembrane</keyword>
<dbReference type="RefSeq" id="WP_242617689.1">
    <property type="nucleotide sequence ID" value="NZ_SHKW01000001.1"/>
</dbReference>
<keyword evidence="5" id="KW-1185">Reference proteome</keyword>
<feature type="transmembrane region" description="Helical" evidence="2">
    <location>
        <begin position="99"/>
        <end position="125"/>
    </location>
</feature>
<dbReference type="Proteomes" id="UP000292958">
    <property type="component" value="Unassembled WGS sequence"/>
</dbReference>
<feature type="region of interest" description="Disordered" evidence="1">
    <location>
        <begin position="312"/>
        <end position="345"/>
    </location>
</feature>
<keyword evidence="2" id="KW-1133">Transmembrane helix</keyword>
<reference evidence="4 5" key="1">
    <citation type="submission" date="2019-02" db="EMBL/GenBank/DDBJ databases">
        <title>Genomic Encyclopedia of Archaeal and Bacterial Type Strains, Phase II (KMG-II): from individual species to whole genera.</title>
        <authorList>
            <person name="Goeker M."/>
        </authorList>
    </citation>
    <scope>NUCLEOTIDE SEQUENCE [LARGE SCALE GENOMIC DNA]</scope>
    <source>
        <strain evidence="4 5">DSM 18101</strain>
    </source>
</reference>
<dbReference type="PANTHER" id="PTHR39430:SF1">
    <property type="entry name" value="PROTEASE"/>
    <property type="match status" value="1"/>
</dbReference>
<proteinExistence type="predicted"/>
<dbReference type="GO" id="GO:0080120">
    <property type="term" value="P:CAAX-box protein maturation"/>
    <property type="evidence" value="ECO:0007669"/>
    <property type="project" value="UniProtKB-ARBA"/>
</dbReference>
<gene>
    <name evidence="4" type="ORF">BDD14_0571</name>
</gene>
<feature type="domain" description="CAAX prenyl protease 2/Lysostaphin resistance protein A-like" evidence="3">
    <location>
        <begin position="138"/>
        <end position="227"/>
    </location>
</feature>
<accession>A0A4Q7YP79</accession>
<dbReference type="PANTHER" id="PTHR39430">
    <property type="entry name" value="MEMBRANE-ASSOCIATED PROTEASE-RELATED"/>
    <property type="match status" value="1"/>
</dbReference>
<feature type="transmembrane region" description="Helical" evidence="2">
    <location>
        <begin position="217"/>
        <end position="237"/>
    </location>
</feature>
<evidence type="ECO:0000256" key="1">
    <source>
        <dbReference type="SAM" id="MobiDB-lite"/>
    </source>
</evidence>
<dbReference type="Pfam" id="PF02517">
    <property type="entry name" value="Rce1-like"/>
    <property type="match status" value="1"/>
</dbReference>
<evidence type="ECO:0000313" key="4">
    <source>
        <dbReference type="EMBL" id="RZU39220.1"/>
    </source>
</evidence>
<dbReference type="InterPro" id="IPR003675">
    <property type="entry name" value="Rce1/LyrA-like_dom"/>
</dbReference>
<protein>
    <recommendedName>
        <fullName evidence="3">CAAX prenyl protease 2/Lysostaphin resistance protein A-like domain-containing protein</fullName>
    </recommendedName>
</protein>
<sequence>MSSLSDPTTPPRRAGRTLQLARFATAFAWSVSSRVLSASSARGITNRFNMDAWQPLLSALFLLFLLAVGFRFLEIIARRPASSRSVLGLPQRSTSGREWLIGAALGWGMVILAVMPMVLAGGLHISFWTEPGTMRLIAINLLTIAAQTLAVEVIFRGYAFRCLIEVIGPVGATLGMSIIFAFAQVLINGATSTGIFIAVLMGILFSVAWLRTHALWLAWGMHFAWTASMGMLFGLPVSGKIDSSVLVQTIASGRRWLTGGDYGPEGARFTALALLAGLIVLVRVTREYAWNYTHTPIVAGGYAMEAQPPAAHVAMEQSQQSQPPALVQILPSAPQGRSAGDPPEV</sequence>
<feature type="transmembrane region" description="Helical" evidence="2">
    <location>
        <begin position="266"/>
        <end position="284"/>
    </location>
</feature>
<name>A0A4Q7YP79_9BACT</name>
<evidence type="ECO:0000313" key="5">
    <source>
        <dbReference type="Proteomes" id="UP000292958"/>
    </source>
</evidence>
<feature type="transmembrane region" description="Helical" evidence="2">
    <location>
        <begin position="53"/>
        <end position="73"/>
    </location>
</feature>
<evidence type="ECO:0000259" key="3">
    <source>
        <dbReference type="Pfam" id="PF02517"/>
    </source>
</evidence>
<feature type="transmembrane region" description="Helical" evidence="2">
    <location>
        <begin position="137"/>
        <end position="155"/>
    </location>
</feature>
<dbReference type="AlphaFoldDB" id="A0A4Q7YP79"/>
<keyword evidence="2" id="KW-0472">Membrane</keyword>
<evidence type="ECO:0000256" key="2">
    <source>
        <dbReference type="SAM" id="Phobius"/>
    </source>
</evidence>
<dbReference type="GO" id="GO:0004175">
    <property type="term" value="F:endopeptidase activity"/>
    <property type="evidence" value="ECO:0007669"/>
    <property type="project" value="UniProtKB-ARBA"/>
</dbReference>
<organism evidence="4 5">
    <name type="scientific">Edaphobacter modestus</name>
    <dbReference type="NCBI Taxonomy" id="388466"/>
    <lineage>
        <taxon>Bacteria</taxon>
        <taxon>Pseudomonadati</taxon>
        <taxon>Acidobacteriota</taxon>
        <taxon>Terriglobia</taxon>
        <taxon>Terriglobales</taxon>
        <taxon>Acidobacteriaceae</taxon>
        <taxon>Edaphobacter</taxon>
    </lineage>
</organism>
<feature type="transmembrane region" description="Helical" evidence="2">
    <location>
        <begin position="162"/>
        <end position="187"/>
    </location>
</feature>
<feature type="transmembrane region" description="Helical" evidence="2">
    <location>
        <begin position="193"/>
        <end position="210"/>
    </location>
</feature>